<feature type="transmembrane region" description="Helical" evidence="8">
    <location>
        <begin position="203"/>
        <end position="222"/>
    </location>
</feature>
<keyword evidence="5 8" id="KW-0812">Transmembrane</keyword>
<feature type="transmembrane region" description="Helical" evidence="8">
    <location>
        <begin position="7"/>
        <end position="27"/>
    </location>
</feature>
<proteinExistence type="predicted"/>
<dbReference type="PANTHER" id="PTHR33908:SF3">
    <property type="entry name" value="UNDECAPRENYL PHOSPHATE-ALPHA-4-AMINO-4-DEOXY-L-ARABINOSE ARABINOSYL TRANSFERASE"/>
    <property type="match status" value="1"/>
</dbReference>
<dbReference type="Pfam" id="PF13231">
    <property type="entry name" value="PMT_2"/>
    <property type="match status" value="1"/>
</dbReference>
<evidence type="ECO:0000256" key="7">
    <source>
        <dbReference type="ARBA" id="ARBA00023136"/>
    </source>
</evidence>
<evidence type="ECO:0000313" key="10">
    <source>
        <dbReference type="EMBL" id="SDF12141.1"/>
    </source>
</evidence>
<comment type="subcellular location">
    <subcellularLocation>
        <location evidence="1">Cell membrane</location>
        <topology evidence="1">Multi-pass membrane protein</topology>
    </subcellularLocation>
</comment>
<evidence type="ECO:0000259" key="9">
    <source>
        <dbReference type="Pfam" id="PF13231"/>
    </source>
</evidence>
<dbReference type="InterPro" id="IPR050297">
    <property type="entry name" value="LipidA_mod_glycosyltrf_83"/>
</dbReference>
<accession>A0A1G7IHC9</accession>
<keyword evidence="11" id="KW-1185">Reference proteome</keyword>
<dbReference type="GO" id="GO:0005886">
    <property type="term" value="C:plasma membrane"/>
    <property type="evidence" value="ECO:0007669"/>
    <property type="project" value="UniProtKB-SubCell"/>
</dbReference>
<evidence type="ECO:0000256" key="2">
    <source>
        <dbReference type="ARBA" id="ARBA00022475"/>
    </source>
</evidence>
<dbReference type="EMBL" id="FNBD01000007">
    <property type="protein sequence ID" value="SDF12141.1"/>
    <property type="molecule type" value="Genomic_DNA"/>
</dbReference>
<dbReference type="eggNOG" id="COG1807">
    <property type="taxonomic scope" value="Bacteria"/>
</dbReference>
<evidence type="ECO:0000256" key="4">
    <source>
        <dbReference type="ARBA" id="ARBA00022679"/>
    </source>
</evidence>
<feature type="transmembrane region" description="Helical" evidence="8">
    <location>
        <begin position="415"/>
        <end position="437"/>
    </location>
</feature>
<evidence type="ECO:0000313" key="11">
    <source>
        <dbReference type="Proteomes" id="UP000182114"/>
    </source>
</evidence>
<keyword evidence="2" id="KW-1003">Cell membrane</keyword>
<dbReference type="Proteomes" id="UP000182114">
    <property type="component" value="Unassembled WGS sequence"/>
</dbReference>
<feature type="transmembrane region" description="Helical" evidence="8">
    <location>
        <begin position="308"/>
        <end position="325"/>
    </location>
</feature>
<organism evidence="10 11">
    <name type="scientific">Cellulophaga baltica</name>
    <dbReference type="NCBI Taxonomy" id="76594"/>
    <lineage>
        <taxon>Bacteria</taxon>
        <taxon>Pseudomonadati</taxon>
        <taxon>Bacteroidota</taxon>
        <taxon>Flavobacteriia</taxon>
        <taxon>Flavobacteriales</taxon>
        <taxon>Flavobacteriaceae</taxon>
        <taxon>Cellulophaga</taxon>
    </lineage>
</organism>
<feature type="domain" description="Glycosyltransferase RgtA/B/C/D-like" evidence="9">
    <location>
        <begin position="59"/>
        <end position="213"/>
    </location>
</feature>
<dbReference type="InterPro" id="IPR038731">
    <property type="entry name" value="RgtA/B/C-like"/>
</dbReference>
<dbReference type="GO" id="GO:0009103">
    <property type="term" value="P:lipopolysaccharide biosynthetic process"/>
    <property type="evidence" value="ECO:0007669"/>
    <property type="project" value="UniProtKB-ARBA"/>
</dbReference>
<dbReference type="GO" id="GO:0016763">
    <property type="term" value="F:pentosyltransferase activity"/>
    <property type="evidence" value="ECO:0007669"/>
    <property type="project" value="TreeGrafter"/>
</dbReference>
<name>A0A1G7IHC9_9FLAO</name>
<dbReference type="AlphaFoldDB" id="A0A1G7IHC9"/>
<feature type="transmembrane region" description="Helical" evidence="8">
    <location>
        <begin position="88"/>
        <end position="105"/>
    </location>
</feature>
<evidence type="ECO:0000256" key="1">
    <source>
        <dbReference type="ARBA" id="ARBA00004651"/>
    </source>
</evidence>
<feature type="transmembrane region" description="Helical" evidence="8">
    <location>
        <begin position="331"/>
        <end position="349"/>
    </location>
</feature>
<feature type="transmembrane region" description="Helical" evidence="8">
    <location>
        <begin position="361"/>
        <end position="385"/>
    </location>
</feature>
<dbReference type="PANTHER" id="PTHR33908">
    <property type="entry name" value="MANNOSYLTRANSFERASE YKCB-RELATED"/>
    <property type="match status" value="1"/>
</dbReference>
<keyword evidence="7 8" id="KW-0472">Membrane</keyword>
<evidence type="ECO:0000256" key="8">
    <source>
        <dbReference type="SAM" id="Phobius"/>
    </source>
</evidence>
<feature type="transmembrane region" description="Helical" evidence="8">
    <location>
        <begin position="266"/>
        <end position="288"/>
    </location>
</feature>
<evidence type="ECO:0000256" key="6">
    <source>
        <dbReference type="ARBA" id="ARBA00022989"/>
    </source>
</evidence>
<sequence>MISNTRYWLLLFLISVVYIAGLFSTLFENDSAQFAVMAMRMVQENDFINLIKGTNEYLDKPHMHYWLAALSFKIFGLHDWAYRIPGMLAIFLGAYSCFGLGKLLYNEYVGKTAALIFLTSQTIVLSVIDVRTDAVLTGFTIFALWQLTSYINKNSLLNIVLGAFGAGIAFSTKGQIALVVLGLPILCHLAYTRKWMQFINWRVLVAIVVFAITIGPILYAYYLQFDLHPEKIIRGRSNRSGIFFILWEQSFERMSGEGIGKNSSDYFFFFHTFLWVFLPWTVIGLVAYYCRVKTFIKLKFAYKPKYEFLTLGGITLIFILISFAQFKLPHYLNIIIPLFAILTASYLHSLNVHSQDKTIKIILGVQYFIFGLIFVVVSLFCFYVFEFESLISYILFAVAGVIGVYFTLKREAYAIRIVTIAALASVLINSVLNFHFYPNLLEYQAGSAMAKVISKNDIPVDKIFKLTEEHTWSLDFYNQKPVQITKVDALEDSEDSWVYISEEELLQLRDIGFDWDQQYEVDDFRITRLQGRFLNPATRKKVIKHKYLIHIVN</sequence>
<evidence type="ECO:0000256" key="5">
    <source>
        <dbReference type="ARBA" id="ARBA00022692"/>
    </source>
</evidence>
<keyword evidence="4 10" id="KW-0808">Transferase</keyword>
<dbReference type="GO" id="GO:0010041">
    <property type="term" value="P:response to iron(III) ion"/>
    <property type="evidence" value="ECO:0007669"/>
    <property type="project" value="TreeGrafter"/>
</dbReference>
<reference evidence="11" key="1">
    <citation type="submission" date="2016-10" db="EMBL/GenBank/DDBJ databases">
        <authorList>
            <person name="Varghese N."/>
            <person name="Submissions S."/>
        </authorList>
    </citation>
    <scope>NUCLEOTIDE SEQUENCE [LARGE SCALE GENOMIC DNA]</scope>
    <source>
        <strain evidence="11">DSM 24729</strain>
    </source>
</reference>
<keyword evidence="6 8" id="KW-1133">Transmembrane helix</keyword>
<protein>
    <submittedName>
        <fullName evidence="10">4-amino-4-deoxy-L-arabinose transferase</fullName>
    </submittedName>
</protein>
<feature type="transmembrane region" description="Helical" evidence="8">
    <location>
        <begin position="391"/>
        <end position="408"/>
    </location>
</feature>
<dbReference type="RefSeq" id="WP_074538730.1">
    <property type="nucleotide sequence ID" value="NZ_FNBD01000007.1"/>
</dbReference>
<keyword evidence="3" id="KW-0328">Glycosyltransferase</keyword>
<evidence type="ECO:0000256" key="3">
    <source>
        <dbReference type="ARBA" id="ARBA00022676"/>
    </source>
</evidence>
<feature type="transmembrane region" description="Helical" evidence="8">
    <location>
        <begin position="163"/>
        <end position="191"/>
    </location>
</feature>
<gene>
    <name evidence="10" type="ORF">SAMN04487992_107253</name>
</gene>